<dbReference type="GO" id="GO:0071013">
    <property type="term" value="C:catalytic step 2 spliceosome"/>
    <property type="evidence" value="ECO:0007669"/>
    <property type="project" value="TreeGrafter"/>
</dbReference>
<dbReference type="PANTHER" id="PTHR12718">
    <property type="entry name" value="CELL CYCLE CONTROL PROTEIN CWF15"/>
    <property type="match status" value="1"/>
</dbReference>
<evidence type="ECO:0000313" key="6">
    <source>
        <dbReference type="WBParaSite" id="sdigi.contig247.g6647.t1"/>
    </source>
</evidence>
<keyword evidence="3" id="KW-0508">mRNA splicing</keyword>
<feature type="region of interest" description="Disordered" evidence="4">
    <location>
        <begin position="65"/>
        <end position="153"/>
    </location>
</feature>
<comment type="similarity">
    <text evidence="1">Belongs to the CWC15 family.</text>
</comment>
<organism evidence="5 6">
    <name type="scientific">Setaria digitata</name>
    <dbReference type="NCBI Taxonomy" id="48799"/>
    <lineage>
        <taxon>Eukaryota</taxon>
        <taxon>Metazoa</taxon>
        <taxon>Ecdysozoa</taxon>
        <taxon>Nematoda</taxon>
        <taxon>Chromadorea</taxon>
        <taxon>Rhabditida</taxon>
        <taxon>Spirurina</taxon>
        <taxon>Spiruromorpha</taxon>
        <taxon>Filarioidea</taxon>
        <taxon>Setariidae</taxon>
        <taxon>Setaria</taxon>
    </lineage>
</organism>
<sequence>MMLHPLTLKRDLTEDTKPRPHSSTLLWPRCTEQVIVMTTAHRPTFEPARGGSGRNEGDLSKLSQQYSSKDMPSHTKLKYRQKGQSHIEDIKARDLRRELEEKEKNVGRERRTRESGWNIQKKPRLEGNSASNVQDEDDPYDDDINDNSDEDEDDAAELMAELARIKKERALEKAQRDAALAEEQERIRTENILHGNPLLNSDTSDFKVKRRWDDDVVFKNCAKGIEERKKEQIASAVRLAVVHCLKSRPAKVDVTKIFRASDRKMLLGYGVTTVGARKTSGCVLSVIL</sequence>
<dbReference type="PANTHER" id="PTHR12718:SF2">
    <property type="entry name" value="SPLICEOSOME-ASSOCIATED PROTEIN CWC15 HOMOLOG"/>
    <property type="match status" value="1"/>
</dbReference>
<name>A0A915PTQ9_9BILA</name>
<dbReference type="Proteomes" id="UP000887581">
    <property type="component" value="Unplaced"/>
</dbReference>
<feature type="compositionally biased region" description="Basic and acidic residues" evidence="4">
    <location>
        <begin position="8"/>
        <end position="18"/>
    </location>
</feature>
<feature type="region of interest" description="Disordered" evidence="4">
    <location>
        <begin position="41"/>
        <end position="60"/>
    </location>
</feature>
<feature type="region of interest" description="Disordered" evidence="4">
    <location>
        <begin position="1"/>
        <end position="24"/>
    </location>
</feature>
<feature type="compositionally biased region" description="Acidic residues" evidence="4">
    <location>
        <begin position="134"/>
        <end position="153"/>
    </location>
</feature>
<dbReference type="InterPro" id="IPR006973">
    <property type="entry name" value="Cwf_Cwc_15"/>
</dbReference>
<proteinExistence type="inferred from homology"/>
<dbReference type="AlphaFoldDB" id="A0A915PTQ9"/>
<feature type="compositionally biased region" description="Basic and acidic residues" evidence="4">
    <location>
        <begin position="85"/>
        <end position="114"/>
    </location>
</feature>
<evidence type="ECO:0000256" key="4">
    <source>
        <dbReference type="SAM" id="MobiDB-lite"/>
    </source>
</evidence>
<keyword evidence="5" id="KW-1185">Reference proteome</keyword>
<dbReference type="GO" id="GO:0045292">
    <property type="term" value="P:mRNA cis splicing, via spliceosome"/>
    <property type="evidence" value="ECO:0007669"/>
    <property type="project" value="TreeGrafter"/>
</dbReference>
<evidence type="ECO:0000256" key="1">
    <source>
        <dbReference type="ARBA" id="ARBA00006644"/>
    </source>
</evidence>
<evidence type="ECO:0000256" key="3">
    <source>
        <dbReference type="ARBA" id="ARBA00023187"/>
    </source>
</evidence>
<dbReference type="WBParaSite" id="sdigi.contig247.g6647.t1">
    <property type="protein sequence ID" value="sdigi.contig247.g6647.t1"/>
    <property type="gene ID" value="sdigi.contig247.g6647"/>
</dbReference>
<dbReference type="Pfam" id="PF04889">
    <property type="entry name" value="Cwf_Cwc_15"/>
    <property type="match status" value="1"/>
</dbReference>
<keyword evidence="2" id="KW-0507">mRNA processing</keyword>
<reference evidence="6" key="1">
    <citation type="submission" date="2022-11" db="UniProtKB">
        <authorList>
            <consortium name="WormBaseParasite"/>
        </authorList>
    </citation>
    <scope>IDENTIFICATION</scope>
</reference>
<protein>
    <submittedName>
        <fullName evidence="6">Uncharacterized protein</fullName>
    </submittedName>
</protein>
<dbReference type="GO" id="GO:0003723">
    <property type="term" value="F:RNA binding"/>
    <property type="evidence" value="ECO:0007669"/>
    <property type="project" value="TreeGrafter"/>
</dbReference>
<evidence type="ECO:0000256" key="2">
    <source>
        <dbReference type="ARBA" id="ARBA00022664"/>
    </source>
</evidence>
<evidence type="ECO:0000313" key="5">
    <source>
        <dbReference type="Proteomes" id="UP000887581"/>
    </source>
</evidence>
<accession>A0A915PTQ9</accession>